<protein>
    <submittedName>
        <fullName evidence="3">Uncharacterized protein</fullName>
    </submittedName>
</protein>
<dbReference type="RefSeq" id="WP_222992087.1">
    <property type="nucleotide sequence ID" value="NZ_JAINVV010000011.1"/>
</dbReference>
<feature type="transmembrane region" description="Helical" evidence="2">
    <location>
        <begin position="53"/>
        <end position="76"/>
    </location>
</feature>
<gene>
    <name evidence="3" type="ORF">K7G82_21925</name>
</gene>
<keyword evidence="4" id="KW-1185">Reference proteome</keyword>
<accession>A0ABS7PUF4</accession>
<name>A0ABS7PUF4_9SPHN</name>
<keyword evidence="2" id="KW-0472">Membrane</keyword>
<sequence>MSTRYPASWWTTRWGDLAIRAIGMAALGLGGLAIDLVAALVRAGAGQAASTLGLAAIGFMSGSLGAAAFMVGRGLLERVERSAAWRTSEPPPPLPTLQRREGDQHGFPRMAEGKCGV</sequence>
<proteinExistence type="predicted"/>
<dbReference type="Proteomes" id="UP000706039">
    <property type="component" value="Unassembled WGS sequence"/>
</dbReference>
<evidence type="ECO:0000313" key="4">
    <source>
        <dbReference type="Proteomes" id="UP000706039"/>
    </source>
</evidence>
<evidence type="ECO:0000256" key="1">
    <source>
        <dbReference type="SAM" id="MobiDB-lite"/>
    </source>
</evidence>
<reference evidence="3 4" key="1">
    <citation type="submission" date="2021-08" db="EMBL/GenBank/DDBJ databases">
        <authorList>
            <person name="Tuo L."/>
        </authorList>
    </citation>
    <scope>NUCLEOTIDE SEQUENCE [LARGE SCALE GENOMIC DNA]</scope>
    <source>
        <strain evidence="3 4">JCM 31229</strain>
    </source>
</reference>
<keyword evidence="2" id="KW-1133">Transmembrane helix</keyword>
<keyword evidence="2" id="KW-0812">Transmembrane</keyword>
<organism evidence="3 4">
    <name type="scientific">Sphingomonas colocasiae</name>
    <dbReference type="NCBI Taxonomy" id="1848973"/>
    <lineage>
        <taxon>Bacteria</taxon>
        <taxon>Pseudomonadati</taxon>
        <taxon>Pseudomonadota</taxon>
        <taxon>Alphaproteobacteria</taxon>
        <taxon>Sphingomonadales</taxon>
        <taxon>Sphingomonadaceae</taxon>
        <taxon>Sphingomonas</taxon>
    </lineage>
</organism>
<feature type="region of interest" description="Disordered" evidence="1">
    <location>
        <begin position="83"/>
        <end position="117"/>
    </location>
</feature>
<comment type="caution">
    <text evidence="3">The sequence shown here is derived from an EMBL/GenBank/DDBJ whole genome shotgun (WGS) entry which is preliminary data.</text>
</comment>
<evidence type="ECO:0000256" key="2">
    <source>
        <dbReference type="SAM" id="Phobius"/>
    </source>
</evidence>
<dbReference type="EMBL" id="JAINVV010000011">
    <property type="protein sequence ID" value="MBY8824978.1"/>
    <property type="molecule type" value="Genomic_DNA"/>
</dbReference>
<feature type="transmembrane region" description="Helical" evidence="2">
    <location>
        <begin position="21"/>
        <end position="41"/>
    </location>
</feature>
<evidence type="ECO:0000313" key="3">
    <source>
        <dbReference type="EMBL" id="MBY8824978.1"/>
    </source>
</evidence>